<evidence type="ECO:0000313" key="5">
    <source>
        <dbReference type="RefSeq" id="XP_013787395.1"/>
    </source>
</evidence>
<dbReference type="SMART" id="SM00121">
    <property type="entry name" value="IB"/>
    <property type="match status" value="1"/>
</dbReference>
<evidence type="ECO:0000256" key="1">
    <source>
        <dbReference type="ARBA" id="ARBA00023157"/>
    </source>
</evidence>
<dbReference type="InterPro" id="IPR000867">
    <property type="entry name" value="IGFBP-like"/>
</dbReference>
<proteinExistence type="predicted"/>
<keyword evidence="1" id="KW-1015">Disulfide bond</keyword>
<evidence type="ECO:0000313" key="6">
    <source>
        <dbReference type="RefSeq" id="XP_013787396.1"/>
    </source>
</evidence>
<evidence type="ECO:0000256" key="2">
    <source>
        <dbReference type="SAM" id="SignalP"/>
    </source>
</evidence>
<evidence type="ECO:0000313" key="4">
    <source>
        <dbReference type="Proteomes" id="UP000694941"/>
    </source>
</evidence>
<dbReference type="SUPFAM" id="SSF57184">
    <property type="entry name" value="Growth factor receptor domain"/>
    <property type="match status" value="1"/>
</dbReference>
<dbReference type="GeneID" id="106471343"/>
<keyword evidence="2" id="KW-0732">Signal</keyword>
<protein>
    <submittedName>
        <fullName evidence="5 6">8.6 kDa transglutaminase substrate-like</fullName>
    </submittedName>
</protein>
<sequence>MKWTLLLVCLAVVLCGAYATSPPRCPNTCNPDQCPPLNPNPCPCGSYKGSCGCCDFCYACRGEECNKVASQKCEGDEVCQIPSGYSYSDVLTGRVSGVCPQ</sequence>
<dbReference type="InterPro" id="IPR009030">
    <property type="entry name" value="Growth_fac_rcpt_cys_sf"/>
</dbReference>
<accession>A0ABM1BRR8</accession>
<gene>
    <name evidence="5 6" type="primary">LOC106471343</name>
</gene>
<dbReference type="PROSITE" id="PS00652">
    <property type="entry name" value="TNFR_NGFR_1"/>
    <property type="match status" value="1"/>
</dbReference>
<reference evidence="5 6" key="1">
    <citation type="submission" date="2025-05" db="UniProtKB">
        <authorList>
            <consortium name="RefSeq"/>
        </authorList>
    </citation>
    <scope>IDENTIFICATION</scope>
    <source>
        <tissue evidence="5 6">Muscle</tissue>
    </source>
</reference>
<name>A0ABM1BRR8_LIMPO</name>
<evidence type="ECO:0000259" key="3">
    <source>
        <dbReference type="PROSITE" id="PS51323"/>
    </source>
</evidence>
<feature type="chain" id="PRO_5045022041" evidence="2">
    <location>
        <begin position="20"/>
        <end position="101"/>
    </location>
</feature>
<dbReference type="RefSeq" id="XP_013787395.1">
    <property type="nucleotide sequence ID" value="XM_013931941.2"/>
</dbReference>
<dbReference type="PROSITE" id="PS51323">
    <property type="entry name" value="IGFBP_N_2"/>
    <property type="match status" value="1"/>
</dbReference>
<feature type="domain" description="IGFBP N-terminal" evidence="3">
    <location>
        <begin position="21"/>
        <end position="101"/>
    </location>
</feature>
<dbReference type="Proteomes" id="UP000694941">
    <property type="component" value="Unplaced"/>
</dbReference>
<dbReference type="InterPro" id="IPR001368">
    <property type="entry name" value="TNFR/NGFR_Cys_rich_reg"/>
</dbReference>
<organism evidence="4 5">
    <name type="scientific">Limulus polyphemus</name>
    <name type="common">Atlantic horseshoe crab</name>
    <dbReference type="NCBI Taxonomy" id="6850"/>
    <lineage>
        <taxon>Eukaryota</taxon>
        <taxon>Metazoa</taxon>
        <taxon>Ecdysozoa</taxon>
        <taxon>Arthropoda</taxon>
        <taxon>Chelicerata</taxon>
        <taxon>Merostomata</taxon>
        <taxon>Xiphosura</taxon>
        <taxon>Limulidae</taxon>
        <taxon>Limulus</taxon>
    </lineage>
</organism>
<keyword evidence="4" id="KW-1185">Reference proteome</keyword>
<dbReference type="RefSeq" id="XP_013787396.1">
    <property type="nucleotide sequence ID" value="XM_013931942.2"/>
</dbReference>
<feature type="signal peptide" evidence="2">
    <location>
        <begin position="1"/>
        <end position="19"/>
    </location>
</feature>